<reference evidence="3 4" key="1">
    <citation type="submission" date="2014-02" db="EMBL/GenBank/DDBJ databases">
        <title>The genome sequence of the entomopathogenic fungus Metarhizium robertsii ARSEF 2575.</title>
        <authorList>
            <person name="Giuliano Garisto Donzelli B."/>
            <person name="Roe B.A."/>
            <person name="Macmil S.L."/>
            <person name="Krasnoff S.B."/>
            <person name="Gibson D.M."/>
        </authorList>
    </citation>
    <scope>NUCLEOTIDE SEQUENCE [LARGE SCALE GENOMIC DNA]</scope>
    <source>
        <strain evidence="3 4">ARSEF 2575</strain>
    </source>
</reference>
<feature type="transmembrane region" description="Helical" evidence="1">
    <location>
        <begin position="255"/>
        <end position="274"/>
    </location>
</feature>
<name>A0A0A1VA28_9HYPO</name>
<organism evidence="3 4">
    <name type="scientific">Metarhizium robertsii</name>
    <dbReference type="NCBI Taxonomy" id="568076"/>
    <lineage>
        <taxon>Eukaryota</taxon>
        <taxon>Fungi</taxon>
        <taxon>Dikarya</taxon>
        <taxon>Ascomycota</taxon>
        <taxon>Pezizomycotina</taxon>
        <taxon>Sordariomycetes</taxon>
        <taxon>Hypocreomycetidae</taxon>
        <taxon>Hypocreales</taxon>
        <taxon>Clavicipitaceae</taxon>
        <taxon>Metarhizium</taxon>
    </lineage>
</organism>
<feature type="transmembrane region" description="Helical" evidence="1">
    <location>
        <begin position="101"/>
        <end position="120"/>
    </location>
</feature>
<sequence>MTEYLLSRLNNGAARAHSFLNPPLDRFDQSDELSQSLLSNSDDYELGEHQTRRKSCIKIAHSFSFLSVFALLRLLVVAITPSFISNIYYASKPRQLHKTSFLDGLRGYASIIVAVFHLLIVQPSNEWVNETWGVNEQEGMGSNLLQLPFIRVLFLGVPMVTCFFLISGFVLSYRSVLLIRSGEHERLSESLVSLIFRRGFRLFLPPIAGIIFEKILVPCIYSSPPPVWTMISDVYAQTSAVMYCWRWDEHNVSLLHLWTIPIEFSCSMLLFLVIMGVSRLRTWMRLFVVGVLIIHSNASGHWAVLLFMAGLFIAETEAIIEERRRAQKGNKSIGERMQWISRLQLAFWITIFLVGLYLAGYPIHRVEISFDFRWVYPHTPKVYLDTEGFHLPLKFWTSVSSVLVIVALFRVPTLQKAFTTPVAQYLGDVSYSVYLVHNAVQISIGADIKAKVHSWFGADNSQWKRAAILVLDIVFIMGIVIWVADIFWRFVDKPIVRFTRYLDKLCRKPSIEVTLQT</sequence>
<dbReference type="PANTHER" id="PTHR23028">
    <property type="entry name" value="ACETYLTRANSFERASE"/>
    <property type="match status" value="1"/>
</dbReference>
<dbReference type="OrthoDB" id="5819582at2759"/>
<keyword evidence="3" id="KW-0808">Transferase</keyword>
<evidence type="ECO:0000313" key="3">
    <source>
        <dbReference type="EMBL" id="EXV06633.1"/>
    </source>
</evidence>
<gene>
    <name evidence="3" type="ORF">X797_001353</name>
</gene>
<keyword evidence="1" id="KW-1133">Transmembrane helix</keyword>
<dbReference type="InterPro" id="IPR050879">
    <property type="entry name" value="Acyltransferase_3"/>
</dbReference>
<protein>
    <submittedName>
        <fullName evidence="3">Acyltransferase family protein</fullName>
    </submittedName>
</protein>
<feature type="transmembrane region" description="Helical" evidence="1">
    <location>
        <begin position="63"/>
        <end position="89"/>
    </location>
</feature>
<keyword evidence="1" id="KW-0812">Transmembrane</keyword>
<dbReference type="GO" id="GO:0016747">
    <property type="term" value="F:acyltransferase activity, transferring groups other than amino-acyl groups"/>
    <property type="evidence" value="ECO:0007669"/>
    <property type="project" value="InterPro"/>
</dbReference>
<evidence type="ECO:0000256" key="1">
    <source>
        <dbReference type="SAM" id="Phobius"/>
    </source>
</evidence>
<dbReference type="HOGENOM" id="CLU_005679_13_1_1"/>
<comment type="caution">
    <text evidence="3">The sequence shown here is derived from an EMBL/GenBank/DDBJ whole genome shotgun (WGS) entry which is preliminary data.</text>
</comment>
<keyword evidence="3" id="KW-0012">Acyltransferase</keyword>
<accession>A0A0A1VA28</accession>
<evidence type="ECO:0000313" key="4">
    <source>
        <dbReference type="Proteomes" id="UP000030151"/>
    </source>
</evidence>
<feature type="domain" description="Acyltransferase 3" evidence="2">
    <location>
        <begin position="101"/>
        <end position="488"/>
    </location>
</feature>
<dbReference type="PANTHER" id="PTHR23028:SF134">
    <property type="entry name" value="PUTATIVE (AFU_ORTHOLOGUE AFUA_4G08520)-RELATED"/>
    <property type="match status" value="1"/>
</dbReference>
<dbReference type="Proteomes" id="UP000030151">
    <property type="component" value="Unassembled WGS sequence"/>
</dbReference>
<feature type="transmembrane region" description="Helical" evidence="1">
    <location>
        <begin position="393"/>
        <end position="411"/>
    </location>
</feature>
<dbReference type="eggNOG" id="ENOG502RYMZ">
    <property type="taxonomic scope" value="Eukaryota"/>
</dbReference>
<dbReference type="EMBL" id="JELW01000001">
    <property type="protein sequence ID" value="EXV06633.1"/>
    <property type="molecule type" value="Genomic_DNA"/>
</dbReference>
<dbReference type="InterPro" id="IPR002656">
    <property type="entry name" value="Acyl_transf_3_dom"/>
</dbReference>
<feature type="transmembrane region" description="Helical" evidence="1">
    <location>
        <begin position="345"/>
        <end position="363"/>
    </location>
</feature>
<proteinExistence type="predicted"/>
<dbReference type="Pfam" id="PF01757">
    <property type="entry name" value="Acyl_transf_3"/>
    <property type="match status" value="1"/>
</dbReference>
<dbReference type="AlphaFoldDB" id="A0A0A1VA28"/>
<evidence type="ECO:0000259" key="2">
    <source>
        <dbReference type="Pfam" id="PF01757"/>
    </source>
</evidence>
<feature type="transmembrane region" description="Helical" evidence="1">
    <location>
        <begin position="466"/>
        <end position="488"/>
    </location>
</feature>
<feature type="transmembrane region" description="Helical" evidence="1">
    <location>
        <begin position="149"/>
        <end position="171"/>
    </location>
</feature>
<keyword evidence="1" id="KW-0472">Membrane</keyword>
<feature type="transmembrane region" description="Helical" evidence="1">
    <location>
        <begin position="286"/>
        <end position="314"/>
    </location>
</feature>